<reference evidence="3" key="1">
    <citation type="journal article" date="2019" name="Int. J. Syst. Evol. Microbiol.">
        <title>The Global Catalogue of Microorganisms (GCM) 10K type strain sequencing project: providing services to taxonomists for standard genome sequencing and annotation.</title>
        <authorList>
            <consortium name="The Broad Institute Genomics Platform"/>
            <consortium name="The Broad Institute Genome Sequencing Center for Infectious Disease"/>
            <person name="Wu L."/>
            <person name="Ma J."/>
        </authorList>
    </citation>
    <scope>NUCLEOTIDE SEQUENCE [LARGE SCALE GENOMIC DNA]</scope>
    <source>
        <strain evidence="3">KCTC 42964</strain>
    </source>
</reference>
<keyword evidence="1" id="KW-0997">Cell inner membrane</keyword>
<sequence>MTDDRAFPVMPRIGVSIAVLAMMAAVYASNLLVEIPINDWLTWGAFTYPVTFLVTDLTNRQYGPARARMVVYAGFVLGVALSVVAADWRIGLASGTAFLVAQLVDIWLFDRLRRSGWWRAPLASSVLGSTLDTALFFSLAFAGTGLPWITWGAGDLGVKLLMAATLLAPYRMAMAFLGWSWSPRPAA</sequence>
<name>A0ABV7KXD4_9PROT</name>
<evidence type="ECO:0000313" key="2">
    <source>
        <dbReference type="EMBL" id="MFC3226977.1"/>
    </source>
</evidence>
<accession>A0ABV7KXD4</accession>
<comment type="caution">
    <text evidence="2">The sequence shown here is derived from an EMBL/GenBank/DDBJ whole genome shotgun (WGS) entry which is preliminary data.</text>
</comment>
<organism evidence="2 3">
    <name type="scientific">Marinibaculum pumilum</name>
    <dbReference type="NCBI Taxonomy" id="1766165"/>
    <lineage>
        <taxon>Bacteria</taxon>
        <taxon>Pseudomonadati</taxon>
        <taxon>Pseudomonadota</taxon>
        <taxon>Alphaproteobacteria</taxon>
        <taxon>Rhodospirillales</taxon>
        <taxon>Rhodospirillaceae</taxon>
        <taxon>Marinibaculum</taxon>
    </lineage>
</organism>
<keyword evidence="3" id="KW-1185">Reference proteome</keyword>
<keyword evidence="1" id="KW-1133">Transmembrane helix</keyword>
<feature type="transmembrane region" description="Helical" evidence="1">
    <location>
        <begin position="121"/>
        <end position="142"/>
    </location>
</feature>
<comment type="subcellular location">
    <subcellularLocation>
        <location evidence="1">Cell inner membrane</location>
        <topology evidence="1">Multi-pass membrane protein</topology>
    </subcellularLocation>
</comment>
<dbReference type="PANTHER" id="PTHR34300">
    <property type="entry name" value="QUEUOSINE PRECURSOR TRANSPORTER-RELATED"/>
    <property type="match status" value="1"/>
</dbReference>
<keyword evidence="1" id="KW-0812">Transmembrane</keyword>
<keyword evidence="1" id="KW-1003">Cell membrane</keyword>
<dbReference type="PANTHER" id="PTHR34300:SF1">
    <property type="entry name" value="QUEUOSINE PRECURSOR TRANSPORTER"/>
    <property type="match status" value="1"/>
</dbReference>
<evidence type="ECO:0000313" key="3">
    <source>
        <dbReference type="Proteomes" id="UP001595528"/>
    </source>
</evidence>
<feature type="transmembrane region" description="Helical" evidence="1">
    <location>
        <begin position="9"/>
        <end position="28"/>
    </location>
</feature>
<feature type="transmembrane region" description="Helical" evidence="1">
    <location>
        <begin position="40"/>
        <end position="57"/>
    </location>
</feature>
<dbReference type="RefSeq" id="WP_379899137.1">
    <property type="nucleotide sequence ID" value="NZ_JBHRTR010000019.1"/>
</dbReference>
<dbReference type="HAMAP" id="MF_02088">
    <property type="entry name" value="Q_prec_transport"/>
    <property type="match status" value="1"/>
</dbReference>
<evidence type="ECO:0000256" key="1">
    <source>
        <dbReference type="HAMAP-Rule" id="MF_02088"/>
    </source>
</evidence>
<dbReference type="Pfam" id="PF02592">
    <property type="entry name" value="Vut_1"/>
    <property type="match status" value="1"/>
</dbReference>
<dbReference type="InterPro" id="IPR003744">
    <property type="entry name" value="YhhQ"/>
</dbReference>
<protein>
    <recommendedName>
        <fullName evidence="1">Probable queuosine precursor transporter</fullName>
        <shortName evidence="1">Q precursor transporter</shortName>
    </recommendedName>
</protein>
<comment type="similarity">
    <text evidence="1">Belongs to the vitamin uptake transporter (VUT/ECF) (TC 2.A.88) family. Q precursor transporter subfamily.</text>
</comment>
<proteinExistence type="inferred from homology"/>
<gene>
    <name evidence="2" type="ORF">ACFOGJ_07040</name>
</gene>
<comment type="function">
    <text evidence="1">Involved in the import of queuosine (Q) precursors, required for Q precursor salvage.</text>
</comment>
<feature type="transmembrane region" description="Helical" evidence="1">
    <location>
        <begin position="148"/>
        <end position="170"/>
    </location>
</feature>
<dbReference type="Proteomes" id="UP001595528">
    <property type="component" value="Unassembled WGS sequence"/>
</dbReference>
<keyword evidence="1" id="KW-0813">Transport</keyword>
<feature type="transmembrane region" description="Helical" evidence="1">
    <location>
        <begin position="69"/>
        <end position="86"/>
    </location>
</feature>
<dbReference type="EMBL" id="JBHRTR010000019">
    <property type="protein sequence ID" value="MFC3226977.1"/>
    <property type="molecule type" value="Genomic_DNA"/>
</dbReference>
<feature type="transmembrane region" description="Helical" evidence="1">
    <location>
        <begin position="92"/>
        <end position="109"/>
    </location>
</feature>
<keyword evidence="1" id="KW-0472">Membrane</keyword>